<dbReference type="InterPro" id="IPR011453">
    <property type="entry name" value="DUF1559"/>
</dbReference>
<keyword evidence="9" id="KW-1185">Reference proteome</keyword>
<dbReference type="PANTHER" id="PTHR43289">
    <property type="entry name" value="MITOGEN-ACTIVATED PROTEIN KINASE KINASE KINASE 20-RELATED"/>
    <property type="match status" value="1"/>
</dbReference>
<keyword evidence="1 8" id="KW-0808">Transferase</keyword>
<dbReference type="CDD" id="cd14014">
    <property type="entry name" value="STKc_PknB_like"/>
    <property type="match status" value="1"/>
</dbReference>
<keyword evidence="6" id="KW-0812">Transmembrane</keyword>
<dbReference type="PROSITE" id="PS00108">
    <property type="entry name" value="PROTEIN_KINASE_ST"/>
    <property type="match status" value="1"/>
</dbReference>
<dbReference type="AlphaFoldDB" id="A0A5B9QGZ1"/>
<feature type="domain" description="Protein kinase" evidence="7">
    <location>
        <begin position="102"/>
        <end position="371"/>
    </location>
</feature>
<evidence type="ECO:0000313" key="9">
    <source>
        <dbReference type="Proteomes" id="UP000325286"/>
    </source>
</evidence>
<feature type="binding site" evidence="5">
    <location>
        <position position="131"/>
    </location>
    <ligand>
        <name>ATP</name>
        <dbReference type="ChEBI" id="CHEBI:30616"/>
    </ligand>
</feature>
<dbReference type="InterPro" id="IPR017441">
    <property type="entry name" value="Protein_kinase_ATP_BS"/>
</dbReference>
<evidence type="ECO:0000313" key="8">
    <source>
        <dbReference type="EMBL" id="QEG38318.1"/>
    </source>
</evidence>
<dbReference type="PROSITE" id="PS00107">
    <property type="entry name" value="PROTEIN_KINASE_ATP"/>
    <property type="match status" value="1"/>
</dbReference>
<protein>
    <submittedName>
        <fullName evidence="8">Serine/threonine-protein kinase PknF</fullName>
        <ecNumber evidence="8">2.7.11.1</ecNumber>
    </submittedName>
</protein>
<dbReference type="InterPro" id="IPR011009">
    <property type="entry name" value="Kinase-like_dom_sf"/>
</dbReference>
<dbReference type="Pfam" id="PF22599">
    <property type="entry name" value="SecDF_P1_head"/>
    <property type="match status" value="1"/>
</dbReference>
<dbReference type="Gene3D" id="3.30.1360.200">
    <property type="match status" value="1"/>
</dbReference>
<evidence type="ECO:0000256" key="5">
    <source>
        <dbReference type="PROSITE-ProRule" id="PRU10141"/>
    </source>
</evidence>
<dbReference type="Proteomes" id="UP000325286">
    <property type="component" value="Chromosome"/>
</dbReference>
<name>A0A5B9QGZ1_9BACT</name>
<dbReference type="Pfam" id="PF07596">
    <property type="entry name" value="SBP_bac_10"/>
    <property type="match status" value="1"/>
</dbReference>
<dbReference type="Gene3D" id="3.30.200.20">
    <property type="entry name" value="Phosphorylase Kinase, domain 1"/>
    <property type="match status" value="1"/>
</dbReference>
<dbReference type="EMBL" id="CP042914">
    <property type="protein sequence ID" value="QEG38318.1"/>
    <property type="molecule type" value="Genomic_DNA"/>
</dbReference>
<evidence type="ECO:0000256" key="4">
    <source>
        <dbReference type="ARBA" id="ARBA00022840"/>
    </source>
</evidence>
<dbReference type="InterPro" id="IPR008271">
    <property type="entry name" value="Ser/Thr_kinase_AS"/>
</dbReference>
<dbReference type="PROSITE" id="PS50011">
    <property type="entry name" value="PROTEIN_KINASE_DOM"/>
    <property type="match status" value="1"/>
</dbReference>
<keyword evidence="6" id="KW-0472">Membrane</keyword>
<gene>
    <name evidence="8" type="primary">pknF_1</name>
    <name evidence="8" type="ORF">UC8_02750</name>
</gene>
<evidence type="ECO:0000256" key="3">
    <source>
        <dbReference type="ARBA" id="ARBA00022777"/>
    </source>
</evidence>
<dbReference type="PANTHER" id="PTHR43289:SF6">
    <property type="entry name" value="SERINE_THREONINE-PROTEIN KINASE NEKL-3"/>
    <property type="match status" value="1"/>
</dbReference>
<evidence type="ECO:0000259" key="7">
    <source>
        <dbReference type="PROSITE" id="PS50011"/>
    </source>
</evidence>
<evidence type="ECO:0000256" key="2">
    <source>
        <dbReference type="ARBA" id="ARBA00022741"/>
    </source>
</evidence>
<dbReference type="KEGG" id="rul:UC8_02750"/>
<sequence length="1055" mass="114988">MTITTCPSADRLRAYSLGQLPAADSDDLFEHLRDCVTCQAEIETIGDAEDSLITSLRAGDGDSAWDREPNCQQAVAKALGALSLANADAADADFLPASFGEYDIVRPLGRGGMGSVYLAQHTKLGRQVAVKVLAGHRLADRRMRERFDAEMRAVGRLSHPNIVTAHDAREVEGTAVLVTEFIDGLDLGQLSQRSGPLPIADACEIVRQVAVALEYTHQQGFVHRDVKPSNVMLSRDGEVKLLDLGLARIQFEQAGQGAEITGTGQAMGTADYVAPEQVTDSRSVDIRADIYSLGCTLFKLLTGHAPFADREHVTPFAKMTAHVSTPPPRLSERLQDAPSPLAKLVDAMLNKDPAERPQTPREVADALSKFTVGCDLNALIQVAQTQAPQPADPPVSTTAANSTLAPQPWFRRRVPVWTLIATALGGIVFGAMLGVLIKIKYPDGTTTQIEVPEGSQITMESTPGSDPLSAIPGLPADTNIPAVVAPHSIAPRSPVEMAGPPSIAPDPSAEAIFDGSSPLTFAIVLSKDDLAEEDLQAATQRLQAGQRETPWGVWTPVGEDVNVVPSPEQNGQRYALVSNKESERIEWNALIEGIAATSEVGSAVQKKTLELTFKESLAKQFHRLTGGNMGRKLGIVVDGELVSAPIVRSAISSRAAITGSFSEAEIRRLHGAIRNSILPKYDLHAVWQLPQSERDRDAPGPARYIGFMNGQYIVSLGNNKATPPANFYVQTHLVPNQLVFESPVKDGPRSYAIVQRSAEGQTEIVMAPGDLALTRPADLSAEQRKELQRLTRICSLPPTAEDTKRLDAEQPQIYPSLRVFNEFNPGYPLTPKAAARTPVLRWNVHPPQPAGDSKLVQTKNNLKRIGLGFHNFHDVFKKFPGSRNILEGGRSPRQGKTNPPFSWRVAILPFVEQNKLYEQYRFDEPWDSEHNSKLLDKMPDVYRSPFAPADRPSSHTHYLGFATEKGVLGTEYGTRLRDILDGTSNTVLLVESQSSVPWTKPQDVGDDLEIQFVDGQPLVTLMADGAVRTFDPSKQSDRENFRKAITRNGIEVIKW</sequence>
<keyword evidence="2 5" id="KW-0547">Nucleotide-binding</keyword>
<dbReference type="InterPro" id="IPR000719">
    <property type="entry name" value="Prot_kinase_dom"/>
</dbReference>
<proteinExistence type="predicted"/>
<dbReference type="Pfam" id="PF00069">
    <property type="entry name" value="Pkinase"/>
    <property type="match status" value="1"/>
</dbReference>
<organism evidence="8 9">
    <name type="scientific">Roseimaritima ulvae</name>
    <dbReference type="NCBI Taxonomy" id="980254"/>
    <lineage>
        <taxon>Bacteria</taxon>
        <taxon>Pseudomonadati</taxon>
        <taxon>Planctomycetota</taxon>
        <taxon>Planctomycetia</taxon>
        <taxon>Pirellulales</taxon>
        <taxon>Pirellulaceae</taxon>
        <taxon>Roseimaritima</taxon>
    </lineage>
</organism>
<dbReference type="GO" id="GO:0004674">
    <property type="term" value="F:protein serine/threonine kinase activity"/>
    <property type="evidence" value="ECO:0007669"/>
    <property type="project" value="UniProtKB-EC"/>
</dbReference>
<evidence type="ECO:0000256" key="6">
    <source>
        <dbReference type="SAM" id="Phobius"/>
    </source>
</evidence>
<keyword evidence="4 5" id="KW-0067">ATP-binding</keyword>
<dbReference type="SUPFAM" id="SSF56112">
    <property type="entry name" value="Protein kinase-like (PK-like)"/>
    <property type="match status" value="1"/>
</dbReference>
<keyword evidence="6" id="KW-1133">Transmembrane helix</keyword>
<dbReference type="EC" id="2.7.11.1" evidence="8"/>
<keyword evidence="3 8" id="KW-0418">Kinase</keyword>
<evidence type="ECO:0000256" key="1">
    <source>
        <dbReference type="ARBA" id="ARBA00022679"/>
    </source>
</evidence>
<dbReference type="SMART" id="SM00220">
    <property type="entry name" value="S_TKc"/>
    <property type="match status" value="1"/>
</dbReference>
<reference evidence="8 9" key="1">
    <citation type="submission" date="2019-08" db="EMBL/GenBank/DDBJ databases">
        <title>Deep-cultivation of Planctomycetes and their phenomic and genomic characterization uncovers novel biology.</title>
        <authorList>
            <person name="Wiegand S."/>
            <person name="Jogler M."/>
            <person name="Boedeker C."/>
            <person name="Pinto D."/>
            <person name="Vollmers J."/>
            <person name="Rivas-Marin E."/>
            <person name="Kohn T."/>
            <person name="Peeters S.H."/>
            <person name="Heuer A."/>
            <person name="Rast P."/>
            <person name="Oberbeckmann S."/>
            <person name="Bunk B."/>
            <person name="Jeske O."/>
            <person name="Meyerdierks A."/>
            <person name="Storesund J.E."/>
            <person name="Kallscheuer N."/>
            <person name="Luecker S."/>
            <person name="Lage O.M."/>
            <person name="Pohl T."/>
            <person name="Merkel B.J."/>
            <person name="Hornburger P."/>
            <person name="Mueller R.-W."/>
            <person name="Bruemmer F."/>
            <person name="Labrenz M."/>
            <person name="Spormann A.M."/>
            <person name="Op den Camp H."/>
            <person name="Overmann J."/>
            <person name="Amann R."/>
            <person name="Jetten M.S.M."/>
            <person name="Mascher T."/>
            <person name="Medema M.H."/>
            <person name="Devos D.P."/>
            <person name="Kaster A.-K."/>
            <person name="Ovreas L."/>
            <person name="Rohde M."/>
            <person name="Galperin M.Y."/>
            <person name="Jogler C."/>
        </authorList>
    </citation>
    <scope>NUCLEOTIDE SEQUENCE [LARGE SCALE GENOMIC DNA]</scope>
    <source>
        <strain evidence="8 9">UC8</strain>
    </source>
</reference>
<dbReference type="GO" id="GO:0005524">
    <property type="term" value="F:ATP binding"/>
    <property type="evidence" value="ECO:0007669"/>
    <property type="project" value="UniProtKB-UniRule"/>
</dbReference>
<dbReference type="InterPro" id="IPR054384">
    <property type="entry name" value="SecDF_P1_head"/>
</dbReference>
<accession>A0A5B9QGZ1</accession>
<feature type="transmembrane region" description="Helical" evidence="6">
    <location>
        <begin position="416"/>
        <end position="437"/>
    </location>
</feature>
<dbReference type="Gene3D" id="1.10.510.10">
    <property type="entry name" value="Transferase(Phosphotransferase) domain 1"/>
    <property type="match status" value="1"/>
</dbReference>